<dbReference type="Proteomes" id="UP000436088">
    <property type="component" value="Unassembled WGS sequence"/>
</dbReference>
<dbReference type="AlphaFoldDB" id="A0A6A2YC26"/>
<dbReference type="InterPro" id="IPR002156">
    <property type="entry name" value="RNaseH_domain"/>
</dbReference>
<sequence length="327" mass="36659">MLKRIGNGEEMTFWKDNWLRLAIYQCPGVLSSFDSVKVSEFITANQNWDLERIFAQVPMDVANRIMGYTIPRFSTLPDSYTWKFSAKGEFSTRSAYLALLDVDHGEQLYGVFGRIVANKKFESSEMRPDEFGLWRNIVAITKEASTNERVKLNTNCASRGNPGISGVGGIFRSASGDWILGFSALLGVCSSVATELQAIRLGLSIAWEYGFRDVKCEANAHVALNLIESGNVFTHPLGGLILDIRSLKGRRWTLSFNHTYREVNFCADVLSKLGYSLKEELVIHDHPPAEVIPSLEADRMGIAFQRGDSIAYSSLYFPCNKKKKKKT</sequence>
<dbReference type="InterPro" id="IPR053151">
    <property type="entry name" value="RNase_H-like"/>
</dbReference>
<organism evidence="2 3">
    <name type="scientific">Hibiscus syriacus</name>
    <name type="common">Rose of Sharon</name>
    <dbReference type="NCBI Taxonomy" id="106335"/>
    <lineage>
        <taxon>Eukaryota</taxon>
        <taxon>Viridiplantae</taxon>
        <taxon>Streptophyta</taxon>
        <taxon>Embryophyta</taxon>
        <taxon>Tracheophyta</taxon>
        <taxon>Spermatophyta</taxon>
        <taxon>Magnoliopsida</taxon>
        <taxon>eudicotyledons</taxon>
        <taxon>Gunneridae</taxon>
        <taxon>Pentapetalae</taxon>
        <taxon>rosids</taxon>
        <taxon>malvids</taxon>
        <taxon>Malvales</taxon>
        <taxon>Malvaceae</taxon>
        <taxon>Malvoideae</taxon>
        <taxon>Hibiscus</taxon>
    </lineage>
</organism>
<dbReference type="CDD" id="cd06222">
    <property type="entry name" value="RNase_H_like"/>
    <property type="match status" value="1"/>
</dbReference>
<evidence type="ECO:0000313" key="2">
    <source>
        <dbReference type="EMBL" id="KAE8668924.1"/>
    </source>
</evidence>
<feature type="domain" description="RNase H type-1" evidence="1">
    <location>
        <begin position="155"/>
        <end position="272"/>
    </location>
</feature>
<protein>
    <recommendedName>
        <fullName evidence="1">RNase H type-1 domain-containing protein</fullName>
    </recommendedName>
</protein>
<dbReference type="GO" id="GO:0003676">
    <property type="term" value="F:nucleic acid binding"/>
    <property type="evidence" value="ECO:0007669"/>
    <property type="project" value="InterPro"/>
</dbReference>
<dbReference type="InterPro" id="IPR036397">
    <property type="entry name" value="RNaseH_sf"/>
</dbReference>
<evidence type="ECO:0000313" key="3">
    <source>
        <dbReference type="Proteomes" id="UP000436088"/>
    </source>
</evidence>
<accession>A0A6A2YC26</accession>
<reference evidence="2" key="1">
    <citation type="submission" date="2019-09" db="EMBL/GenBank/DDBJ databases">
        <title>Draft genome information of white flower Hibiscus syriacus.</title>
        <authorList>
            <person name="Kim Y.-M."/>
        </authorList>
    </citation>
    <scope>NUCLEOTIDE SEQUENCE [LARGE SCALE GENOMIC DNA]</scope>
    <source>
        <strain evidence="2">YM2019G1</strain>
    </source>
</reference>
<proteinExistence type="predicted"/>
<dbReference type="Gene3D" id="3.30.420.10">
    <property type="entry name" value="Ribonuclease H-like superfamily/Ribonuclease H"/>
    <property type="match status" value="1"/>
</dbReference>
<dbReference type="PANTHER" id="PTHR47723:SF19">
    <property type="entry name" value="POLYNUCLEOTIDYL TRANSFERASE, RIBONUCLEASE H-LIKE SUPERFAMILY PROTEIN"/>
    <property type="match status" value="1"/>
</dbReference>
<dbReference type="SUPFAM" id="SSF53098">
    <property type="entry name" value="Ribonuclease H-like"/>
    <property type="match status" value="1"/>
</dbReference>
<dbReference type="GO" id="GO:0004523">
    <property type="term" value="F:RNA-DNA hybrid ribonuclease activity"/>
    <property type="evidence" value="ECO:0007669"/>
    <property type="project" value="InterPro"/>
</dbReference>
<dbReference type="Pfam" id="PF13456">
    <property type="entry name" value="RVT_3"/>
    <property type="match status" value="1"/>
</dbReference>
<dbReference type="InterPro" id="IPR044730">
    <property type="entry name" value="RNase_H-like_dom_plant"/>
</dbReference>
<comment type="caution">
    <text evidence="2">The sequence shown here is derived from an EMBL/GenBank/DDBJ whole genome shotgun (WGS) entry which is preliminary data.</text>
</comment>
<evidence type="ECO:0000259" key="1">
    <source>
        <dbReference type="Pfam" id="PF13456"/>
    </source>
</evidence>
<dbReference type="InterPro" id="IPR012337">
    <property type="entry name" value="RNaseH-like_sf"/>
</dbReference>
<keyword evidence="3" id="KW-1185">Reference proteome</keyword>
<name>A0A6A2YC26_HIBSY</name>
<dbReference type="PANTHER" id="PTHR47723">
    <property type="entry name" value="OS05G0353850 PROTEIN"/>
    <property type="match status" value="1"/>
</dbReference>
<dbReference type="EMBL" id="VEPZ02001541">
    <property type="protein sequence ID" value="KAE8668924.1"/>
    <property type="molecule type" value="Genomic_DNA"/>
</dbReference>
<gene>
    <name evidence="2" type="ORF">F3Y22_tig00112281pilonHSYRG00159</name>
</gene>